<sequence>MIVCSCNVITDKELREAAARLREANGGSVVTPGAVFRELGHRPRCGGCFVAVVPIIHEVETGDGSAATGEKAPFEAPKDVTVGGKAGSTKARKKESAT</sequence>
<reference evidence="3 4" key="1">
    <citation type="submission" date="2020-07" db="EMBL/GenBank/DDBJ databases">
        <title>Stappia sp., F7233, whole genome shotgun sequencing project.</title>
        <authorList>
            <person name="Jiang S."/>
            <person name="Liu Z.W."/>
            <person name="Du Z.J."/>
        </authorList>
    </citation>
    <scope>NUCLEOTIDE SEQUENCE [LARGE SCALE GENOMIC DNA]</scope>
    <source>
        <strain evidence="3 4">F7233</strain>
    </source>
</reference>
<proteinExistence type="predicted"/>
<accession>A0A839ABE3</accession>
<evidence type="ECO:0000313" key="3">
    <source>
        <dbReference type="EMBL" id="MBA5776272.1"/>
    </source>
</evidence>
<dbReference type="Gene3D" id="1.10.10.1100">
    <property type="entry name" value="BFD-like [2Fe-2S]-binding domain"/>
    <property type="match status" value="1"/>
</dbReference>
<comment type="caution">
    <text evidence="3">The sequence shown here is derived from an EMBL/GenBank/DDBJ whole genome shotgun (WGS) entry which is preliminary data.</text>
</comment>
<feature type="domain" description="BFD-like [2Fe-2S]-binding" evidence="2">
    <location>
        <begin position="2"/>
        <end position="58"/>
    </location>
</feature>
<dbReference type="AlphaFoldDB" id="A0A839ABE3"/>
<name>A0A839ABE3_9HYPH</name>
<feature type="region of interest" description="Disordered" evidence="1">
    <location>
        <begin position="63"/>
        <end position="98"/>
    </location>
</feature>
<evidence type="ECO:0000256" key="1">
    <source>
        <dbReference type="SAM" id="MobiDB-lite"/>
    </source>
</evidence>
<dbReference type="RefSeq" id="WP_182162501.1">
    <property type="nucleotide sequence ID" value="NZ_JACFXV010000038.1"/>
</dbReference>
<dbReference type="InterPro" id="IPR041854">
    <property type="entry name" value="BFD-like_2Fe2S-bd_dom_sf"/>
</dbReference>
<evidence type="ECO:0000259" key="2">
    <source>
        <dbReference type="Pfam" id="PF04324"/>
    </source>
</evidence>
<organism evidence="3 4">
    <name type="scientific">Stappia albiluteola</name>
    <dbReference type="NCBI Taxonomy" id="2758565"/>
    <lineage>
        <taxon>Bacteria</taxon>
        <taxon>Pseudomonadati</taxon>
        <taxon>Pseudomonadota</taxon>
        <taxon>Alphaproteobacteria</taxon>
        <taxon>Hyphomicrobiales</taxon>
        <taxon>Stappiaceae</taxon>
        <taxon>Stappia</taxon>
    </lineage>
</organism>
<dbReference type="InterPro" id="IPR007419">
    <property type="entry name" value="BFD-like_2Fe2S-bd_dom"/>
</dbReference>
<evidence type="ECO:0000313" key="4">
    <source>
        <dbReference type="Proteomes" id="UP000541109"/>
    </source>
</evidence>
<dbReference type="Proteomes" id="UP000541109">
    <property type="component" value="Unassembled WGS sequence"/>
</dbReference>
<dbReference type="Pfam" id="PF04324">
    <property type="entry name" value="Fer2_BFD"/>
    <property type="match status" value="1"/>
</dbReference>
<dbReference type="EMBL" id="JACFXV010000038">
    <property type="protein sequence ID" value="MBA5776272.1"/>
    <property type="molecule type" value="Genomic_DNA"/>
</dbReference>
<protein>
    <submittedName>
        <fullName evidence="3">(2Fe-2S)-binding protein</fullName>
    </submittedName>
</protein>
<keyword evidence="4" id="KW-1185">Reference proteome</keyword>
<gene>
    <name evidence="3" type="ORF">H2509_03940</name>
</gene>